<evidence type="ECO:0000313" key="4">
    <source>
        <dbReference type="EMBL" id="MBY8821832.1"/>
    </source>
</evidence>
<dbReference type="InterPro" id="IPR001466">
    <property type="entry name" value="Beta-lactam-related"/>
</dbReference>
<keyword evidence="1" id="KW-0732">Signal</keyword>
<reference evidence="4 5" key="1">
    <citation type="submission" date="2021-08" db="EMBL/GenBank/DDBJ databases">
        <authorList>
            <person name="Tuo L."/>
        </authorList>
    </citation>
    <scope>NUCLEOTIDE SEQUENCE [LARGE SCALE GENOMIC DNA]</scope>
    <source>
        <strain evidence="4 5">JCM 31229</strain>
    </source>
</reference>
<organism evidence="4 5">
    <name type="scientific">Sphingomonas colocasiae</name>
    <dbReference type="NCBI Taxonomy" id="1848973"/>
    <lineage>
        <taxon>Bacteria</taxon>
        <taxon>Pseudomonadati</taxon>
        <taxon>Pseudomonadota</taxon>
        <taxon>Alphaproteobacteria</taxon>
        <taxon>Sphingomonadales</taxon>
        <taxon>Sphingomonadaceae</taxon>
        <taxon>Sphingomonas</taxon>
    </lineage>
</organism>
<feature type="chain" id="PRO_5045404104" evidence="1">
    <location>
        <begin position="29"/>
        <end position="514"/>
    </location>
</feature>
<dbReference type="Proteomes" id="UP000706039">
    <property type="component" value="Unassembled WGS sequence"/>
</dbReference>
<dbReference type="RefSeq" id="WP_222988911.1">
    <property type="nucleotide sequence ID" value="NZ_JAINVV010000003.1"/>
</dbReference>
<dbReference type="Gene3D" id="3.40.710.10">
    <property type="entry name" value="DD-peptidase/beta-lactamase superfamily"/>
    <property type="match status" value="1"/>
</dbReference>
<sequence>MIATTRLKHIILSATASTLIASALPATAQAPAKAPVADAGAPTTEAALQGLDAYVEKARADWQMPGLSIVIVKDDKIVYAKGFGVRELGKPEKVDADTIFAMGSTTKAFTAAALGMLVDEKKIAWDGSVHDYMPAFEMDDPYVTRHATVRDLLSHRTGVVTNGLLWYGSGFDRNEVIRRMRFQTESLGFRNQFQYQNEMFIAAGEIVPAVTGTSFDQFITSRIFEPLGMRRTNTSVTKLKGLENVASPHAPSNGKMVPIPYRLIDNVGGAGVINSSARDMAQWVRLQLGGGTFEGKQLIAPATLAEMHTGQIVPRGGGSATFKFSEYGLGWGVQEFRGQKVVQHSGGIDGMQTVIGLIPAKKLGVIVLSNSMPTMVTNAIEMRIFDAFLGAPLTDYSAMMLKARDDAAKAARDKAAAEPKPAALPPTLPLDRYAGTYTNTMLGDVTVRLVGGKLEIARPLEAAALEHEGKDRFKAQWKSLGMIAVMGPTPVGFTFGADGQIASLALGTDIFKRQ</sequence>
<evidence type="ECO:0000259" key="3">
    <source>
        <dbReference type="Pfam" id="PF11954"/>
    </source>
</evidence>
<gene>
    <name evidence="4" type="ORF">K7G82_05990</name>
</gene>
<evidence type="ECO:0000313" key="5">
    <source>
        <dbReference type="Proteomes" id="UP000706039"/>
    </source>
</evidence>
<keyword evidence="4" id="KW-0378">Hydrolase</keyword>
<dbReference type="InterPro" id="IPR021860">
    <property type="entry name" value="Peptidase_S12_Pab87-rel_C"/>
</dbReference>
<accession>A0ABS7PKL3</accession>
<proteinExistence type="predicted"/>
<dbReference type="PANTHER" id="PTHR46825:SF15">
    <property type="entry name" value="BETA-LACTAMASE-RELATED DOMAIN-CONTAINING PROTEIN"/>
    <property type="match status" value="1"/>
</dbReference>
<dbReference type="InterPro" id="IPR012338">
    <property type="entry name" value="Beta-lactam/transpept-like"/>
</dbReference>
<protein>
    <submittedName>
        <fullName evidence="4">Serine hydrolase</fullName>
    </submittedName>
</protein>
<feature type="signal peptide" evidence="1">
    <location>
        <begin position="1"/>
        <end position="28"/>
    </location>
</feature>
<comment type="caution">
    <text evidence="4">The sequence shown here is derived from an EMBL/GenBank/DDBJ whole genome shotgun (WGS) entry which is preliminary data.</text>
</comment>
<keyword evidence="5" id="KW-1185">Reference proteome</keyword>
<dbReference type="PANTHER" id="PTHR46825">
    <property type="entry name" value="D-ALANYL-D-ALANINE-CARBOXYPEPTIDASE/ENDOPEPTIDASE AMPH"/>
    <property type="match status" value="1"/>
</dbReference>
<feature type="domain" description="Peptidase S12 Pab87-related C-terminal" evidence="3">
    <location>
        <begin position="420"/>
        <end position="507"/>
    </location>
</feature>
<evidence type="ECO:0000259" key="2">
    <source>
        <dbReference type="Pfam" id="PF00144"/>
    </source>
</evidence>
<dbReference type="InterPro" id="IPR050491">
    <property type="entry name" value="AmpC-like"/>
</dbReference>
<dbReference type="EMBL" id="JAINVV010000003">
    <property type="protein sequence ID" value="MBY8821832.1"/>
    <property type="molecule type" value="Genomic_DNA"/>
</dbReference>
<dbReference type="Pfam" id="PF11954">
    <property type="entry name" value="DUF3471"/>
    <property type="match status" value="1"/>
</dbReference>
<dbReference type="Pfam" id="PF00144">
    <property type="entry name" value="Beta-lactamase"/>
    <property type="match status" value="1"/>
</dbReference>
<dbReference type="GO" id="GO:0016787">
    <property type="term" value="F:hydrolase activity"/>
    <property type="evidence" value="ECO:0007669"/>
    <property type="project" value="UniProtKB-KW"/>
</dbReference>
<name>A0ABS7PKL3_9SPHN</name>
<evidence type="ECO:0000256" key="1">
    <source>
        <dbReference type="SAM" id="SignalP"/>
    </source>
</evidence>
<dbReference type="SUPFAM" id="SSF56601">
    <property type="entry name" value="beta-lactamase/transpeptidase-like"/>
    <property type="match status" value="1"/>
</dbReference>
<feature type="domain" description="Beta-lactamase-related" evidence="2">
    <location>
        <begin position="51"/>
        <end position="375"/>
    </location>
</feature>
<dbReference type="Gene3D" id="2.40.128.600">
    <property type="match status" value="1"/>
</dbReference>